<dbReference type="OrthoDB" id="9793584at2"/>
<feature type="topological domain" description="Extracellular" evidence="10">
    <location>
        <begin position="30"/>
        <end position="151"/>
    </location>
</feature>
<dbReference type="AlphaFoldDB" id="A0A1H9CLS4"/>
<dbReference type="SUPFAM" id="SSF82093">
    <property type="entry name" value="Heme chaperone CcmE"/>
    <property type="match status" value="1"/>
</dbReference>
<accession>A0A1H9CLS4</accession>
<evidence type="ECO:0000256" key="3">
    <source>
        <dbReference type="ARBA" id="ARBA00022692"/>
    </source>
</evidence>
<comment type="subcellular location">
    <subcellularLocation>
        <location evidence="10">Cell membrane</location>
        <topology evidence="10">Single-pass type II membrane protein</topology>
    </subcellularLocation>
    <subcellularLocation>
        <location evidence="1">Membrane</location>
    </subcellularLocation>
</comment>
<protein>
    <recommendedName>
        <fullName evidence="10">Cytochrome c-type biogenesis protein CcmE</fullName>
    </recommendedName>
    <alternativeName>
        <fullName evidence="10">Cytochrome c maturation protein E</fullName>
    </alternativeName>
    <alternativeName>
        <fullName evidence="10">Heme chaperone CcmE</fullName>
    </alternativeName>
</protein>
<gene>
    <name evidence="10" type="primary">ccmE</name>
    <name evidence="10" type="synonym">cycJ</name>
    <name evidence="12" type="ORF">SAMN05421693_11447</name>
</gene>
<dbReference type="Proteomes" id="UP000199496">
    <property type="component" value="Unassembled WGS sequence"/>
</dbReference>
<evidence type="ECO:0000256" key="9">
    <source>
        <dbReference type="ARBA" id="ARBA00023136"/>
    </source>
</evidence>
<evidence type="ECO:0000256" key="11">
    <source>
        <dbReference type="PIRSR" id="PIRSR604329-50"/>
    </source>
</evidence>
<dbReference type="InterPro" id="IPR036127">
    <property type="entry name" value="CcmE-like_sf"/>
</dbReference>
<evidence type="ECO:0000313" key="12">
    <source>
        <dbReference type="EMBL" id="SEQ01997.1"/>
    </source>
</evidence>
<evidence type="ECO:0000256" key="1">
    <source>
        <dbReference type="ARBA" id="ARBA00004370"/>
    </source>
</evidence>
<name>A0A1H9CLS4_9GAMM</name>
<evidence type="ECO:0000256" key="6">
    <source>
        <dbReference type="ARBA" id="ARBA00022968"/>
    </source>
</evidence>
<proteinExistence type="inferred from homology"/>
<organism evidence="12 13">
    <name type="scientific">Ectothiorhodospira magna</name>
    <dbReference type="NCBI Taxonomy" id="867345"/>
    <lineage>
        <taxon>Bacteria</taxon>
        <taxon>Pseudomonadati</taxon>
        <taxon>Pseudomonadota</taxon>
        <taxon>Gammaproteobacteria</taxon>
        <taxon>Chromatiales</taxon>
        <taxon>Ectothiorhodospiraceae</taxon>
        <taxon>Ectothiorhodospira</taxon>
    </lineage>
</organism>
<feature type="topological domain" description="Cytoplasmic" evidence="10">
    <location>
        <begin position="1"/>
        <end position="8"/>
    </location>
</feature>
<dbReference type="PANTHER" id="PTHR34128:SF2">
    <property type="entry name" value="CYTOCHROME C-TYPE BIOGENESIS PROTEIN CCME HOMOLOG, MITOCHONDRIAL"/>
    <property type="match status" value="1"/>
</dbReference>
<evidence type="ECO:0000256" key="5">
    <source>
        <dbReference type="ARBA" id="ARBA00022748"/>
    </source>
</evidence>
<dbReference type="GO" id="GO:0017004">
    <property type="term" value="P:cytochrome complex assembly"/>
    <property type="evidence" value="ECO:0007669"/>
    <property type="project" value="UniProtKB-KW"/>
</dbReference>
<keyword evidence="4 10" id="KW-0479">Metal-binding</keyword>
<evidence type="ECO:0000256" key="2">
    <source>
        <dbReference type="ARBA" id="ARBA00022617"/>
    </source>
</evidence>
<dbReference type="GO" id="GO:0020037">
    <property type="term" value="F:heme binding"/>
    <property type="evidence" value="ECO:0007669"/>
    <property type="project" value="InterPro"/>
</dbReference>
<keyword evidence="7 10" id="KW-1133">Transmembrane helix</keyword>
<dbReference type="HAMAP" id="MF_01959">
    <property type="entry name" value="CcmE"/>
    <property type="match status" value="1"/>
</dbReference>
<dbReference type="NCBIfam" id="NF009729">
    <property type="entry name" value="PRK13254.1-3"/>
    <property type="match status" value="1"/>
</dbReference>
<dbReference type="GO" id="GO:0046872">
    <property type="term" value="F:metal ion binding"/>
    <property type="evidence" value="ECO:0007669"/>
    <property type="project" value="UniProtKB-KW"/>
</dbReference>
<dbReference type="GO" id="GO:0017003">
    <property type="term" value="P:protein-heme linkage"/>
    <property type="evidence" value="ECO:0007669"/>
    <property type="project" value="UniProtKB-UniRule"/>
</dbReference>
<dbReference type="GO" id="GO:0005886">
    <property type="term" value="C:plasma membrane"/>
    <property type="evidence" value="ECO:0007669"/>
    <property type="project" value="UniProtKB-SubCell"/>
</dbReference>
<evidence type="ECO:0000256" key="10">
    <source>
        <dbReference type="HAMAP-Rule" id="MF_01959"/>
    </source>
</evidence>
<dbReference type="EMBL" id="FOFO01000014">
    <property type="protein sequence ID" value="SEQ01997.1"/>
    <property type="molecule type" value="Genomic_DNA"/>
</dbReference>
<dbReference type="RefSeq" id="WP_090206496.1">
    <property type="nucleotide sequence ID" value="NZ_FOFO01000014.1"/>
</dbReference>
<comment type="function">
    <text evidence="10">Heme chaperone required for the biogenesis of c-type cytochromes. Transiently binds heme delivered by CcmC and transfers the heme to apo-cytochromes in a process facilitated by CcmF and CcmH.</text>
</comment>
<keyword evidence="13" id="KW-1185">Reference proteome</keyword>
<keyword evidence="3 10" id="KW-0812">Transmembrane</keyword>
<keyword evidence="9 10" id="KW-0472">Membrane</keyword>
<dbReference type="PANTHER" id="PTHR34128">
    <property type="entry name" value="CYTOCHROME C-TYPE BIOGENESIS PROTEIN CCME HOMOLOG, MITOCHONDRIAL"/>
    <property type="match status" value="1"/>
</dbReference>
<keyword evidence="6 10" id="KW-0735">Signal-anchor</keyword>
<dbReference type="InterPro" id="IPR004329">
    <property type="entry name" value="CcmE"/>
</dbReference>
<evidence type="ECO:0000256" key="8">
    <source>
        <dbReference type="ARBA" id="ARBA00023004"/>
    </source>
</evidence>
<keyword evidence="8 10" id="KW-0408">Iron</keyword>
<dbReference type="Pfam" id="PF03100">
    <property type="entry name" value="CcmE"/>
    <property type="match status" value="1"/>
</dbReference>
<dbReference type="NCBIfam" id="NF009727">
    <property type="entry name" value="PRK13254.1-1"/>
    <property type="match status" value="1"/>
</dbReference>
<feature type="binding site" description="axial binding residue" evidence="10 11">
    <location>
        <position position="128"/>
    </location>
    <ligand>
        <name>heme</name>
        <dbReference type="ChEBI" id="CHEBI:30413"/>
    </ligand>
    <ligandPart>
        <name>Fe</name>
        <dbReference type="ChEBI" id="CHEBI:18248"/>
    </ligandPart>
</feature>
<dbReference type="STRING" id="867345.SAMN05421693_11447"/>
<evidence type="ECO:0000313" key="13">
    <source>
        <dbReference type="Proteomes" id="UP000199496"/>
    </source>
</evidence>
<evidence type="ECO:0000256" key="7">
    <source>
        <dbReference type="ARBA" id="ARBA00022989"/>
    </source>
</evidence>
<keyword evidence="5 10" id="KW-0201">Cytochrome c-type biogenesis</keyword>
<sequence length="151" mass="16451">MTPRQKRRMAGVALVVLAVSGATALALSAFRENLMYFYGPSQLVEGEAPGERIIRLGGLVEDGSIRHAEEGLTVFFRVTDTRHSIPVEYVGLLPDLFREGQGVVTHGRMGPDGVFRAERVLARHDENYMAPEVAAALKAAGYEAHPGQKAY</sequence>
<comment type="similarity">
    <text evidence="10">Belongs to the CcmE/CycJ family.</text>
</comment>
<keyword evidence="2 10" id="KW-0349">Heme</keyword>
<feature type="binding site" description="covalent" evidence="10 11">
    <location>
        <position position="124"/>
    </location>
    <ligand>
        <name>heme</name>
        <dbReference type="ChEBI" id="CHEBI:30413"/>
    </ligand>
</feature>
<dbReference type="NCBIfam" id="NF009731">
    <property type="entry name" value="PRK13254.1-5"/>
    <property type="match status" value="1"/>
</dbReference>
<evidence type="ECO:0000256" key="4">
    <source>
        <dbReference type="ARBA" id="ARBA00022723"/>
    </source>
</evidence>
<dbReference type="Gene3D" id="2.40.50.140">
    <property type="entry name" value="Nucleic acid-binding proteins"/>
    <property type="match status" value="1"/>
</dbReference>
<dbReference type="InterPro" id="IPR012340">
    <property type="entry name" value="NA-bd_OB-fold"/>
</dbReference>
<reference evidence="12 13" key="1">
    <citation type="submission" date="2016-10" db="EMBL/GenBank/DDBJ databases">
        <authorList>
            <person name="de Groot N.N."/>
        </authorList>
    </citation>
    <scope>NUCLEOTIDE SEQUENCE [LARGE SCALE GENOMIC DNA]</scope>
    <source>
        <strain evidence="12 13">B7-7</strain>
    </source>
</reference>
<keyword evidence="10" id="KW-1003">Cell membrane</keyword>